<accession>A0ABX2PPU1</accession>
<dbReference type="SUPFAM" id="SSF48452">
    <property type="entry name" value="TPR-like"/>
    <property type="match status" value="1"/>
</dbReference>
<dbReference type="InterPro" id="IPR026634">
    <property type="entry name" value="TPST-like"/>
</dbReference>
<dbReference type="Pfam" id="PF13469">
    <property type="entry name" value="Sulfotransfer_3"/>
    <property type="match status" value="1"/>
</dbReference>
<keyword evidence="1" id="KW-0808">Transferase</keyword>
<dbReference type="Proteomes" id="UP000630805">
    <property type="component" value="Unassembled WGS sequence"/>
</dbReference>
<reference evidence="2 3" key="1">
    <citation type="submission" date="2020-06" db="EMBL/GenBank/DDBJ databases">
        <authorList>
            <person name="Cao W.R."/>
        </authorList>
    </citation>
    <scope>NUCLEOTIDE SEQUENCE [LARGE SCALE GENOMIC DNA]</scope>
    <source>
        <strain evidence="2 3">B1Z28</strain>
    </source>
</reference>
<dbReference type="Pfam" id="PF14559">
    <property type="entry name" value="TPR_19"/>
    <property type="match status" value="2"/>
</dbReference>
<dbReference type="SMART" id="SM00028">
    <property type="entry name" value="TPR"/>
    <property type="match status" value="4"/>
</dbReference>
<gene>
    <name evidence="2" type="ORF">HW561_10175</name>
</gene>
<dbReference type="PANTHER" id="PTHR12788:SF10">
    <property type="entry name" value="PROTEIN-TYROSINE SULFOTRANSFERASE"/>
    <property type="match status" value="1"/>
</dbReference>
<dbReference type="PANTHER" id="PTHR12788">
    <property type="entry name" value="PROTEIN-TYROSINE SULFOTRANSFERASE 2"/>
    <property type="match status" value="1"/>
</dbReference>
<dbReference type="SUPFAM" id="SSF52540">
    <property type="entry name" value="P-loop containing nucleoside triphosphate hydrolases"/>
    <property type="match status" value="1"/>
</dbReference>
<protein>
    <submittedName>
        <fullName evidence="2">Sulfotransferase</fullName>
    </submittedName>
</protein>
<dbReference type="EMBL" id="JABXWT010000003">
    <property type="protein sequence ID" value="NVO56154.1"/>
    <property type="molecule type" value="Genomic_DNA"/>
</dbReference>
<dbReference type="InterPro" id="IPR027417">
    <property type="entry name" value="P-loop_NTPase"/>
</dbReference>
<dbReference type="InterPro" id="IPR011990">
    <property type="entry name" value="TPR-like_helical_dom_sf"/>
</dbReference>
<dbReference type="RefSeq" id="WP_176864301.1">
    <property type="nucleotide sequence ID" value="NZ_JABXWT010000003.1"/>
</dbReference>
<dbReference type="Gene3D" id="3.40.50.300">
    <property type="entry name" value="P-loop containing nucleotide triphosphate hydrolases"/>
    <property type="match status" value="1"/>
</dbReference>
<name>A0ABX2PPU1_9RHOB</name>
<sequence>MQKADQLKAEISSIGDLLKTGRLDRAFKRATKAAKKWPKAAAFPRLAGLCAIQQQKFKLAQTYFERAWRLDPGSAELIQNYGLSLVQGGEADTALRFIDKIGARGPLAPAQQFIRAMALLREHQEEEALAAIEQVIEHQPGNLQAYCLKADILDELRQWERALEVLAAVVEQHPKFHYGQVRLAKAQAGVGRLDDALKHVRSALALVPGHPETLRFMVTLPNLSQDDLSALRTQISDSLDGQPKANREEAALIQFAAANLARRDKDTTREMHHLGEAHKLLRDGLQTWEDRREQDCRKRLDAPVPIASPEPRSDIPRPIFVVGLPRSGTTLVERILSAHSRVQGLGELASVQYWARKAEAQPSKGQEVPKLADYYVECLPDLTEDAAAFVDKAPGNYAYLGAIAQAFPNALILNVQRDPRDVALSMWREYFGARGLSFTHDLKWMAAEANRYRRYMLHWQTMLPGRIHDIRYEYLVNNLQDAVQDLARVCDLQFEDSMLSPQSSSDAVKTASSLQVRRPVNAASVGRWRIAADQLAPFVQGLDADLWPEVKEEAGDLRQ</sequence>
<keyword evidence="3" id="KW-1185">Reference proteome</keyword>
<comment type="caution">
    <text evidence="2">The sequence shown here is derived from an EMBL/GenBank/DDBJ whole genome shotgun (WGS) entry which is preliminary data.</text>
</comment>
<dbReference type="InterPro" id="IPR019734">
    <property type="entry name" value="TPR_rpt"/>
</dbReference>
<organism evidence="2 3">
    <name type="scientific">Ruegeria haliotis</name>
    <dbReference type="NCBI Taxonomy" id="2747601"/>
    <lineage>
        <taxon>Bacteria</taxon>
        <taxon>Pseudomonadati</taxon>
        <taxon>Pseudomonadota</taxon>
        <taxon>Alphaproteobacteria</taxon>
        <taxon>Rhodobacterales</taxon>
        <taxon>Roseobacteraceae</taxon>
        <taxon>Ruegeria</taxon>
    </lineage>
</organism>
<evidence type="ECO:0000313" key="2">
    <source>
        <dbReference type="EMBL" id="NVO56154.1"/>
    </source>
</evidence>
<evidence type="ECO:0000256" key="1">
    <source>
        <dbReference type="ARBA" id="ARBA00022679"/>
    </source>
</evidence>
<dbReference type="Gene3D" id="1.25.40.10">
    <property type="entry name" value="Tetratricopeptide repeat domain"/>
    <property type="match status" value="1"/>
</dbReference>
<evidence type="ECO:0000313" key="3">
    <source>
        <dbReference type="Proteomes" id="UP000630805"/>
    </source>
</evidence>
<proteinExistence type="predicted"/>